<evidence type="ECO:0000313" key="2">
    <source>
        <dbReference type="EMBL" id="MBC1499196.1"/>
    </source>
</evidence>
<dbReference type="EMBL" id="JAARRL010000001">
    <property type="protein sequence ID" value="MBC1499196.1"/>
    <property type="molecule type" value="Genomic_DNA"/>
</dbReference>
<organism evidence="2 3">
    <name type="scientific">Listeria weihenstephanensis</name>
    <dbReference type="NCBI Taxonomy" id="1006155"/>
    <lineage>
        <taxon>Bacteria</taxon>
        <taxon>Bacillati</taxon>
        <taxon>Bacillota</taxon>
        <taxon>Bacilli</taxon>
        <taxon>Bacillales</taxon>
        <taxon>Listeriaceae</taxon>
        <taxon>Listeria</taxon>
    </lineage>
</organism>
<feature type="domain" description="Bacterial Ig" evidence="1">
    <location>
        <begin position="2"/>
        <end position="60"/>
    </location>
</feature>
<accession>A0A841Z4I4</accession>
<dbReference type="RefSeq" id="WP_325064979.1">
    <property type="nucleotide sequence ID" value="NZ_JAARRL010000001.1"/>
</dbReference>
<evidence type="ECO:0000313" key="3">
    <source>
        <dbReference type="Proteomes" id="UP000564536"/>
    </source>
</evidence>
<dbReference type="Proteomes" id="UP000564536">
    <property type="component" value="Unassembled WGS sequence"/>
</dbReference>
<feature type="domain" description="Bacterial Ig" evidence="1">
    <location>
        <begin position="157"/>
        <end position="237"/>
    </location>
</feature>
<proteinExistence type="predicted"/>
<dbReference type="AlphaFoldDB" id="A0A841Z4I4"/>
<name>A0A841Z4I4_9LIST</name>
<reference evidence="2 3" key="1">
    <citation type="submission" date="2020-03" db="EMBL/GenBank/DDBJ databases">
        <title>Soil Listeria distribution.</title>
        <authorList>
            <person name="Liao J."/>
            <person name="Wiedmann M."/>
        </authorList>
    </citation>
    <scope>NUCLEOTIDE SEQUENCE [LARGE SCALE GENOMIC DNA]</scope>
    <source>
        <strain evidence="2 3">FSL L7-1523</strain>
    </source>
</reference>
<sequence>GVKKVALQVNGETFTGVGVLADGTFQYYAKDKVLSKTDVVKVLAYNASGDLIKTVTVKLTDSAALQGTVTPNKFELGTDLRVAGTYTGGVKKVALQVNGETFTGVGVLADGTFTYYAKDKVLSKTDVVKVIAYNANNQVVDTKTVTVTDSSSNVESKVTPATFKIGDARVTGTQAGAVKKVGLEINGTVHAYVPVVDATTFQYYAKNLILSDTDEVYVIGYDSANQQVAKSKVTVTK</sequence>
<dbReference type="InterPro" id="IPR046746">
    <property type="entry name" value="Big_15"/>
</dbReference>
<comment type="caution">
    <text evidence="2">The sequence shown here is derived from an EMBL/GenBank/DDBJ whole genome shotgun (WGS) entry which is preliminary data.</text>
</comment>
<dbReference type="Pfam" id="PF20622">
    <property type="entry name" value="Big_15"/>
    <property type="match status" value="3"/>
</dbReference>
<gene>
    <name evidence="2" type="ORF">HB943_01185</name>
</gene>
<feature type="non-terminal residue" evidence="2">
    <location>
        <position position="1"/>
    </location>
</feature>
<evidence type="ECO:0000259" key="1">
    <source>
        <dbReference type="Pfam" id="PF20622"/>
    </source>
</evidence>
<protein>
    <submittedName>
        <fullName evidence="2">Autolysin modifier protein</fullName>
    </submittedName>
</protein>
<feature type="domain" description="Bacterial Ig" evidence="1">
    <location>
        <begin position="67"/>
        <end position="148"/>
    </location>
</feature>